<reference evidence="1 2" key="1">
    <citation type="submission" date="2006-10" db="EMBL/GenBank/DDBJ databases">
        <title>Complete sequence of Methanosaeta thermophila PT.</title>
        <authorList>
            <consortium name="US DOE Joint Genome Institute"/>
            <person name="Copeland A."/>
            <person name="Lucas S."/>
            <person name="Lapidus A."/>
            <person name="Barry K."/>
            <person name="Detter J.C."/>
            <person name="Glavina del Rio T."/>
            <person name="Hammon N."/>
            <person name="Israni S."/>
            <person name="Pitluck S."/>
            <person name="Chain P."/>
            <person name="Malfatti S."/>
            <person name="Shin M."/>
            <person name="Vergez L."/>
            <person name="Schmutz J."/>
            <person name="Larimer F."/>
            <person name="Land M."/>
            <person name="Hauser L."/>
            <person name="Kyrpides N."/>
            <person name="Kim E."/>
            <person name="Smith K.S."/>
            <person name="Ingram-Smith C."/>
            <person name="Richardson P."/>
        </authorList>
    </citation>
    <scope>NUCLEOTIDE SEQUENCE [LARGE SCALE GENOMIC DNA]</scope>
    <source>
        <strain evidence="2">DSM 6194 / JCM 14653 / NBRC 101360 / PT</strain>
    </source>
</reference>
<evidence type="ECO:0000313" key="1">
    <source>
        <dbReference type="EMBL" id="ABK14957.1"/>
    </source>
</evidence>
<dbReference type="HOGENOM" id="CLU_1040569_0_0_2"/>
<dbReference type="OrthoDB" id="151527at2157"/>
<sequence length="267" mass="29290">MSPWKMLFPLILVLLLSAGAAEEWTEEEWTEGPIEGEAAVSGEISYAYVSEEGPASDSAPEALMSYDLEHNQPQTVYFGTEEMSFTSYRTMISGANTLWVADGGVWRQYTTCPLGGSVSLVATTPYAGPGELIEIYPRGSTDTKRYWFNTYSYLSFYGDTPGRHILLFVKDNLPSNAVIIDVGGGGYIPPSSGGLALITVTSGMLRGFDVVVDDTYRYRDVDDGSIDGTISFTVLGNMNHKIAVSKGGYRYIQTRYFVAGRSYTLRI</sequence>
<gene>
    <name evidence="1" type="ordered locus">Mthe_1175</name>
</gene>
<accession>A0B8D3</accession>
<dbReference type="GeneID" id="4462640"/>
<keyword evidence="2" id="KW-1185">Reference proteome</keyword>
<organism evidence="1 2">
    <name type="scientific">Methanothrix thermoacetophila (strain DSM 6194 / JCM 14653 / NBRC 101360 / PT)</name>
    <name type="common">Methanosaeta thermophila</name>
    <dbReference type="NCBI Taxonomy" id="349307"/>
    <lineage>
        <taxon>Archaea</taxon>
        <taxon>Methanobacteriati</taxon>
        <taxon>Methanobacteriota</taxon>
        <taxon>Stenosarchaea group</taxon>
        <taxon>Methanomicrobia</taxon>
        <taxon>Methanotrichales</taxon>
        <taxon>Methanotrichaceae</taxon>
        <taxon>Methanothrix</taxon>
    </lineage>
</organism>
<dbReference type="Proteomes" id="UP000000674">
    <property type="component" value="Chromosome"/>
</dbReference>
<protein>
    <submittedName>
        <fullName evidence="1">Uncharacterized protein</fullName>
    </submittedName>
</protein>
<dbReference type="RefSeq" id="WP_011696350.1">
    <property type="nucleotide sequence ID" value="NC_008553.1"/>
</dbReference>
<proteinExistence type="predicted"/>
<evidence type="ECO:0000313" key="2">
    <source>
        <dbReference type="Proteomes" id="UP000000674"/>
    </source>
</evidence>
<dbReference type="KEGG" id="mtp:Mthe_1175"/>
<dbReference type="EMBL" id="CP000477">
    <property type="protein sequence ID" value="ABK14957.1"/>
    <property type="molecule type" value="Genomic_DNA"/>
</dbReference>
<dbReference type="AlphaFoldDB" id="A0B8D3"/>
<name>A0B8D3_METTP</name>